<evidence type="ECO:0000313" key="7">
    <source>
        <dbReference type="EMBL" id="TPG08396.1"/>
    </source>
</evidence>
<dbReference type="PROSITE" id="PS50949">
    <property type="entry name" value="HTH_GNTR"/>
    <property type="match status" value="1"/>
</dbReference>
<dbReference type="InterPro" id="IPR000524">
    <property type="entry name" value="Tscrpt_reg_HTH_GntR"/>
</dbReference>
<organism evidence="7 8">
    <name type="scientific">Rhodanobacter glycinis</name>
    <dbReference type="NCBI Taxonomy" id="582702"/>
    <lineage>
        <taxon>Bacteria</taxon>
        <taxon>Pseudomonadati</taxon>
        <taxon>Pseudomonadota</taxon>
        <taxon>Gammaproteobacteria</taxon>
        <taxon>Lysobacterales</taxon>
        <taxon>Rhodanobacteraceae</taxon>
        <taxon>Rhodanobacter</taxon>
    </lineage>
</organism>
<dbReference type="InterPro" id="IPR051446">
    <property type="entry name" value="HTH_trans_reg/aminotransferase"/>
</dbReference>
<gene>
    <name evidence="7" type="ORF">EAH88_12285</name>
</gene>
<dbReference type="GO" id="GO:0003677">
    <property type="term" value="F:DNA binding"/>
    <property type="evidence" value="ECO:0007669"/>
    <property type="project" value="UniProtKB-KW"/>
</dbReference>
<name>A0A502C9I3_9GAMM</name>
<dbReference type="RefSeq" id="WP_140653037.1">
    <property type="nucleotide sequence ID" value="NZ_RCZO01000006.1"/>
</dbReference>
<dbReference type="PANTHER" id="PTHR46577">
    <property type="entry name" value="HTH-TYPE TRANSCRIPTIONAL REGULATORY PROTEIN GABR"/>
    <property type="match status" value="1"/>
</dbReference>
<keyword evidence="2" id="KW-0663">Pyridoxal phosphate</keyword>
<dbReference type="Pfam" id="PF00155">
    <property type="entry name" value="Aminotran_1_2"/>
    <property type="match status" value="1"/>
</dbReference>
<dbReference type="SUPFAM" id="SSF53383">
    <property type="entry name" value="PLP-dependent transferases"/>
    <property type="match status" value="1"/>
</dbReference>
<keyword evidence="7" id="KW-0032">Aminotransferase</keyword>
<dbReference type="Proteomes" id="UP000319486">
    <property type="component" value="Unassembled WGS sequence"/>
</dbReference>
<keyword evidence="5" id="KW-0804">Transcription</keyword>
<evidence type="ECO:0000256" key="1">
    <source>
        <dbReference type="ARBA" id="ARBA00005384"/>
    </source>
</evidence>
<evidence type="ECO:0000313" key="8">
    <source>
        <dbReference type="Proteomes" id="UP000319486"/>
    </source>
</evidence>
<dbReference type="GO" id="GO:0030170">
    <property type="term" value="F:pyridoxal phosphate binding"/>
    <property type="evidence" value="ECO:0007669"/>
    <property type="project" value="InterPro"/>
</dbReference>
<dbReference type="InterPro" id="IPR004839">
    <property type="entry name" value="Aminotransferase_I/II_large"/>
</dbReference>
<keyword evidence="7" id="KW-0808">Transferase</keyword>
<accession>A0A502C9I3</accession>
<keyword evidence="8" id="KW-1185">Reference proteome</keyword>
<evidence type="ECO:0000259" key="6">
    <source>
        <dbReference type="PROSITE" id="PS50949"/>
    </source>
</evidence>
<dbReference type="InterPro" id="IPR036388">
    <property type="entry name" value="WH-like_DNA-bd_sf"/>
</dbReference>
<dbReference type="SUPFAM" id="SSF46785">
    <property type="entry name" value="Winged helix' DNA-binding domain"/>
    <property type="match status" value="1"/>
</dbReference>
<dbReference type="InterPro" id="IPR015424">
    <property type="entry name" value="PyrdxlP-dep_Trfase"/>
</dbReference>
<protein>
    <submittedName>
        <fullName evidence="7">PLP-dependent aminotransferase family protein</fullName>
    </submittedName>
</protein>
<dbReference type="Gene3D" id="1.10.10.10">
    <property type="entry name" value="Winged helix-like DNA-binding domain superfamily/Winged helix DNA-binding domain"/>
    <property type="match status" value="1"/>
</dbReference>
<proteinExistence type="inferred from homology"/>
<dbReference type="CDD" id="cd00609">
    <property type="entry name" value="AAT_like"/>
    <property type="match status" value="1"/>
</dbReference>
<evidence type="ECO:0000256" key="3">
    <source>
        <dbReference type="ARBA" id="ARBA00023015"/>
    </source>
</evidence>
<dbReference type="Pfam" id="PF00392">
    <property type="entry name" value="GntR"/>
    <property type="match status" value="1"/>
</dbReference>
<dbReference type="CDD" id="cd07377">
    <property type="entry name" value="WHTH_GntR"/>
    <property type="match status" value="1"/>
</dbReference>
<dbReference type="PANTHER" id="PTHR46577:SF1">
    <property type="entry name" value="HTH-TYPE TRANSCRIPTIONAL REGULATORY PROTEIN GABR"/>
    <property type="match status" value="1"/>
</dbReference>
<dbReference type="InterPro" id="IPR015421">
    <property type="entry name" value="PyrdxlP-dep_Trfase_major"/>
</dbReference>
<sequence length="474" mass="50041">MTAAMHIRIDRSAKATLAEQIRLGVLAAIGSGALAPGARLPSWIALAAQLGVARGTVKTAYERLADEQAIVSSRPGGTRVAEHPAGAGRVVPAPEADAAPTLYQHLLAAPGIFQMGVPARDGFPTSLLARLRAQAARAEVAAPALYPDPRGEMELRREIAAHLALARGIECRPSQIFITAGFAGALGTVLGVLGAEGREAWMENPGFFQSRKALELARLVPVPIPVDEEGLDVFHGMEYAPDAALALVTPGQQAPLGVTLSLKRRIALLAWAARTGAWIVEDDYLGELQLNRRAAPALASLDRSGRVIHIGSFSKTISPALRLGFIVAPAALATRIAEAALCFGSAPGPAVQQAIAQFMREGHYMRHLRRMKRIYSARSQALQAVWERKGYRVHIGGLAAVVHLPEGVPDVSVARHALAKGLAPSPLSPWFSPGTAAESGLLLGVATVTERQLPAACRQLHQMIGSSDASADPR</sequence>
<evidence type="ECO:0000256" key="4">
    <source>
        <dbReference type="ARBA" id="ARBA00023125"/>
    </source>
</evidence>
<dbReference type="InterPro" id="IPR036390">
    <property type="entry name" value="WH_DNA-bd_sf"/>
</dbReference>
<comment type="caution">
    <text evidence="7">The sequence shown here is derived from an EMBL/GenBank/DDBJ whole genome shotgun (WGS) entry which is preliminary data.</text>
</comment>
<evidence type="ECO:0000256" key="2">
    <source>
        <dbReference type="ARBA" id="ARBA00022898"/>
    </source>
</evidence>
<reference evidence="7 8" key="1">
    <citation type="journal article" date="2019" name="Environ. Microbiol.">
        <title>Species interactions and distinct microbial communities in high Arctic permafrost affected cryosols are associated with the CH4 and CO2 gas fluxes.</title>
        <authorList>
            <person name="Altshuler I."/>
            <person name="Hamel J."/>
            <person name="Turney S."/>
            <person name="Magnuson E."/>
            <person name="Levesque R."/>
            <person name="Greer C."/>
            <person name="Whyte L.G."/>
        </authorList>
    </citation>
    <scope>NUCLEOTIDE SEQUENCE [LARGE SCALE GENOMIC DNA]</scope>
    <source>
        <strain evidence="7 8">S13Y</strain>
    </source>
</reference>
<evidence type="ECO:0000256" key="5">
    <source>
        <dbReference type="ARBA" id="ARBA00023163"/>
    </source>
</evidence>
<keyword evidence="3" id="KW-0805">Transcription regulation</keyword>
<dbReference type="GO" id="GO:0008483">
    <property type="term" value="F:transaminase activity"/>
    <property type="evidence" value="ECO:0007669"/>
    <property type="project" value="UniProtKB-KW"/>
</dbReference>
<dbReference type="Gene3D" id="3.40.640.10">
    <property type="entry name" value="Type I PLP-dependent aspartate aminotransferase-like (Major domain)"/>
    <property type="match status" value="1"/>
</dbReference>
<dbReference type="AlphaFoldDB" id="A0A502C9I3"/>
<dbReference type="GO" id="GO:0003700">
    <property type="term" value="F:DNA-binding transcription factor activity"/>
    <property type="evidence" value="ECO:0007669"/>
    <property type="project" value="InterPro"/>
</dbReference>
<comment type="similarity">
    <text evidence="1">In the C-terminal section; belongs to the class-I pyridoxal-phosphate-dependent aminotransferase family.</text>
</comment>
<dbReference type="SMART" id="SM00345">
    <property type="entry name" value="HTH_GNTR"/>
    <property type="match status" value="1"/>
</dbReference>
<dbReference type="EMBL" id="RCZO01000006">
    <property type="protein sequence ID" value="TPG08396.1"/>
    <property type="molecule type" value="Genomic_DNA"/>
</dbReference>
<keyword evidence="4" id="KW-0238">DNA-binding</keyword>
<feature type="domain" description="HTH gntR-type" evidence="6">
    <location>
        <begin position="15"/>
        <end position="83"/>
    </location>
</feature>